<proteinExistence type="predicted"/>
<dbReference type="Proteomes" id="UP000494256">
    <property type="component" value="Unassembled WGS sequence"/>
</dbReference>
<evidence type="ECO:0000313" key="2">
    <source>
        <dbReference type="Proteomes" id="UP000494256"/>
    </source>
</evidence>
<dbReference type="OrthoDB" id="6507044at2759"/>
<organism evidence="1 2">
    <name type="scientific">Arctia plantaginis</name>
    <name type="common">Wood tiger moth</name>
    <name type="synonym">Phalaena plantaginis</name>
    <dbReference type="NCBI Taxonomy" id="874455"/>
    <lineage>
        <taxon>Eukaryota</taxon>
        <taxon>Metazoa</taxon>
        <taxon>Ecdysozoa</taxon>
        <taxon>Arthropoda</taxon>
        <taxon>Hexapoda</taxon>
        <taxon>Insecta</taxon>
        <taxon>Pterygota</taxon>
        <taxon>Neoptera</taxon>
        <taxon>Endopterygota</taxon>
        <taxon>Lepidoptera</taxon>
        <taxon>Glossata</taxon>
        <taxon>Ditrysia</taxon>
        <taxon>Noctuoidea</taxon>
        <taxon>Erebidae</taxon>
        <taxon>Arctiinae</taxon>
        <taxon>Arctia</taxon>
    </lineage>
</organism>
<sequence length="114" mass="12740">MERCSLLARPTNARTLGTSYKYDRRTGDALRLRSLRTSSAPLANVRIQGDLCAFQSLRETGAMSQGLQRWLEAYFRVTEVQLGNRNMGEVAASDLQILKAVEITIQESQPNPNP</sequence>
<protein>
    <submittedName>
        <fullName evidence="1">Uncharacterized protein</fullName>
    </submittedName>
</protein>
<accession>A0A8S0ZGR4</accession>
<dbReference type="AlphaFoldDB" id="A0A8S0ZGR4"/>
<gene>
    <name evidence="1" type="ORF">APLA_LOCUS5653</name>
</gene>
<name>A0A8S0ZGR4_ARCPL</name>
<reference evidence="1 2" key="1">
    <citation type="submission" date="2020-04" db="EMBL/GenBank/DDBJ databases">
        <authorList>
            <person name="Wallbank WR R."/>
            <person name="Pardo Diaz C."/>
            <person name="Kozak K."/>
            <person name="Martin S."/>
            <person name="Jiggins C."/>
            <person name="Moest M."/>
            <person name="Warren A I."/>
            <person name="Byers J.R.P. K."/>
            <person name="Montejo-Kovacevich G."/>
            <person name="Yen C E."/>
        </authorList>
    </citation>
    <scope>NUCLEOTIDE SEQUENCE [LARGE SCALE GENOMIC DNA]</scope>
</reference>
<evidence type="ECO:0000313" key="1">
    <source>
        <dbReference type="EMBL" id="CAB3232325.1"/>
    </source>
</evidence>
<comment type="caution">
    <text evidence="1">The sequence shown here is derived from an EMBL/GenBank/DDBJ whole genome shotgun (WGS) entry which is preliminary data.</text>
</comment>
<dbReference type="EMBL" id="CADEBD010000289">
    <property type="protein sequence ID" value="CAB3232325.1"/>
    <property type="molecule type" value="Genomic_DNA"/>
</dbReference>